<evidence type="ECO:0000259" key="4">
    <source>
        <dbReference type="PROSITE" id="PS50949"/>
    </source>
</evidence>
<dbReference type="InterPro" id="IPR036388">
    <property type="entry name" value="WH-like_DNA-bd_sf"/>
</dbReference>
<evidence type="ECO:0000313" key="11">
    <source>
        <dbReference type="Proteomes" id="UP000094869"/>
    </source>
</evidence>
<dbReference type="CDD" id="cd07377">
    <property type="entry name" value="WHTH_GntR"/>
    <property type="match status" value="1"/>
</dbReference>
<dbReference type="Proteomes" id="UP000094271">
    <property type="component" value="Unassembled WGS sequence"/>
</dbReference>
<protein>
    <submittedName>
        <fullName evidence="7">GntR family transcriptional regulator</fullName>
    </submittedName>
    <submittedName>
        <fullName evidence="5">HTH-type transcriptional repressor YtrA</fullName>
    </submittedName>
</protein>
<keyword evidence="3" id="KW-0804">Transcription</keyword>
<dbReference type="InterPro" id="IPR000524">
    <property type="entry name" value="Tscrpt_reg_HTH_GntR"/>
</dbReference>
<dbReference type="PROSITE" id="PS50949">
    <property type="entry name" value="HTH_GNTR"/>
    <property type="match status" value="1"/>
</dbReference>
<dbReference type="Pfam" id="PF00392">
    <property type="entry name" value="GntR"/>
    <property type="match status" value="1"/>
</dbReference>
<keyword evidence="1" id="KW-0805">Transcription regulation</keyword>
<sequence>MKILISNSSDQPLYMQIKEQLKDAILREELKDGDSMPSIRRFANDLGVSVLTVRRVYDELEAEGYLKQQVGIGTFISAANMELLRDAKRHLVELKMQETLQTASGLGIPLNELHDMLDILYDDICKGDEANE</sequence>
<dbReference type="PANTHER" id="PTHR38445:SF7">
    <property type="entry name" value="GNTR-FAMILY TRANSCRIPTIONAL REGULATOR"/>
    <property type="match status" value="1"/>
</dbReference>
<dbReference type="GO" id="GO:0003677">
    <property type="term" value="F:DNA binding"/>
    <property type="evidence" value="ECO:0007669"/>
    <property type="project" value="UniProtKB-KW"/>
</dbReference>
<proteinExistence type="predicted"/>
<dbReference type="Proteomes" id="UP000095003">
    <property type="component" value="Unassembled WGS sequence"/>
</dbReference>
<evidence type="ECO:0000313" key="7">
    <source>
        <dbReference type="EMBL" id="ODR36186.1"/>
    </source>
</evidence>
<evidence type="ECO:0000313" key="6">
    <source>
        <dbReference type="EMBL" id="ODM08086.1"/>
    </source>
</evidence>
<dbReference type="Proteomes" id="UP000094067">
    <property type="component" value="Unassembled WGS sequence"/>
</dbReference>
<evidence type="ECO:0000256" key="2">
    <source>
        <dbReference type="ARBA" id="ARBA00023125"/>
    </source>
</evidence>
<dbReference type="GO" id="GO:0003700">
    <property type="term" value="F:DNA-binding transcription factor activity"/>
    <property type="evidence" value="ECO:0007669"/>
    <property type="project" value="InterPro"/>
</dbReference>
<gene>
    <name evidence="6" type="primary">ytrA_5</name>
    <name evidence="5" type="synonym">ytrA_4</name>
    <name evidence="6" type="ORF">BEH84_05410</name>
    <name evidence="7" type="ORF">BEI59_35550</name>
    <name evidence="5" type="ORF">BEI61_04087</name>
    <name evidence="8" type="ORF">BEI63_26885</name>
</gene>
<reference evidence="8 11" key="2">
    <citation type="submission" date="2016-08" db="EMBL/GenBank/DDBJ databases">
        <title>Characterization of Isolates of Eisenbergiella tayi Derived from Blood Cultures, Using Whole Genome Sequencing.</title>
        <authorList>
            <person name="Bernier A.-M."/>
            <person name="Burdz T."/>
            <person name="Wiebe D."/>
            <person name="Bernard K."/>
        </authorList>
    </citation>
    <scope>NUCLEOTIDE SEQUENCE [LARGE SCALE GENOMIC DNA]</scope>
    <source>
        <strain evidence="8 11">NML120146</strain>
    </source>
</reference>
<dbReference type="EMBL" id="MCGI01000006">
    <property type="protein sequence ID" value="ODM08086.1"/>
    <property type="molecule type" value="Genomic_DNA"/>
</dbReference>
<evidence type="ECO:0000313" key="12">
    <source>
        <dbReference type="Proteomes" id="UP000095003"/>
    </source>
</evidence>
<keyword evidence="11" id="KW-1185">Reference proteome</keyword>
<comment type="caution">
    <text evidence="7">The sequence shown here is derived from an EMBL/GenBank/DDBJ whole genome shotgun (WGS) entry which is preliminary data.</text>
</comment>
<evidence type="ECO:0000313" key="9">
    <source>
        <dbReference type="Proteomes" id="UP000094067"/>
    </source>
</evidence>
<dbReference type="EMBL" id="MEHD01000046">
    <property type="protein sequence ID" value="ODR47081.1"/>
    <property type="molecule type" value="Genomic_DNA"/>
</dbReference>
<dbReference type="Proteomes" id="UP000094869">
    <property type="component" value="Unassembled WGS sequence"/>
</dbReference>
<organism evidence="7 10">
    <name type="scientific">Eisenbergiella tayi</name>
    <dbReference type="NCBI Taxonomy" id="1432052"/>
    <lineage>
        <taxon>Bacteria</taxon>
        <taxon>Bacillati</taxon>
        <taxon>Bacillota</taxon>
        <taxon>Clostridia</taxon>
        <taxon>Lachnospirales</taxon>
        <taxon>Lachnospiraceae</taxon>
        <taxon>Eisenbergiella</taxon>
    </lineage>
</organism>
<dbReference type="PATRIC" id="fig|1432052.3.peg.5989"/>
<dbReference type="EMBL" id="MCGH01000003">
    <property type="protein sequence ID" value="ODM03292.1"/>
    <property type="molecule type" value="Genomic_DNA"/>
</dbReference>
<evidence type="ECO:0000256" key="1">
    <source>
        <dbReference type="ARBA" id="ARBA00023015"/>
    </source>
</evidence>
<evidence type="ECO:0000313" key="5">
    <source>
        <dbReference type="EMBL" id="ODM03292.1"/>
    </source>
</evidence>
<accession>A0A1E3U5Q6</accession>
<dbReference type="EMBL" id="MEHA01000052">
    <property type="protein sequence ID" value="ODR36186.1"/>
    <property type="molecule type" value="Genomic_DNA"/>
</dbReference>
<dbReference type="InterPro" id="IPR036390">
    <property type="entry name" value="WH_DNA-bd_sf"/>
</dbReference>
<dbReference type="GeneID" id="93301282"/>
<evidence type="ECO:0000256" key="3">
    <source>
        <dbReference type="ARBA" id="ARBA00023163"/>
    </source>
</evidence>
<evidence type="ECO:0000313" key="8">
    <source>
        <dbReference type="EMBL" id="ODR47081.1"/>
    </source>
</evidence>
<name>A0A1E3U5Q6_9FIRM</name>
<dbReference type="SMART" id="SM00345">
    <property type="entry name" value="HTH_GNTR"/>
    <property type="match status" value="1"/>
</dbReference>
<dbReference type="PANTHER" id="PTHR38445">
    <property type="entry name" value="HTH-TYPE TRANSCRIPTIONAL REPRESSOR YTRA"/>
    <property type="match status" value="1"/>
</dbReference>
<evidence type="ECO:0000313" key="10">
    <source>
        <dbReference type="Proteomes" id="UP000094271"/>
    </source>
</evidence>
<dbReference type="AlphaFoldDB" id="A0A1E3U5Q6"/>
<reference evidence="9 12" key="1">
    <citation type="submission" date="2016-07" db="EMBL/GenBank/DDBJ databases">
        <title>Characterization of isolates of Eisenbergiella tayi derived from blood cultures, using whole genome sequencing.</title>
        <authorList>
            <person name="Burdz T."/>
            <person name="Wiebe D."/>
            <person name="Huynh C."/>
            <person name="Bernard K."/>
        </authorList>
    </citation>
    <scope>NUCLEOTIDE SEQUENCE [LARGE SCALE GENOMIC DNA]</scope>
    <source>
        <strain evidence="5 9">NML 110608</strain>
        <strain evidence="6 12">NML 120489</strain>
    </source>
</reference>
<dbReference type="SUPFAM" id="SSF46785">
    <property type="entry name" value="Winged helix' DNA-binding domain"/>
    <property type="match status" value="1"/>
</dbReference>
<reference evidence="7 10" key="3">
    <citation type="submission" date="2016-08" db="EMBL/GenBank/DDBJ databases">
        <authorList>
            <person name="Seilhamer J.J."/>
        </authorList>
    </citation>
    <scope>NUCLEOTIDE SEQUENCE [LARGE SCALE GENOMIC DNA]</scope>
    <source>
        <strain evidence="7 10">NML150140-1</strain>
    </source>
</reference>
<dbReference type="OrthoDB" id="9801546at2"/>
<feature type="domain" description="HTH gntR-type" evidence="4">
    <location>
        <begin position="11"/>
        <end position="79"/>
    </location>
</feature>
<dbReference type="Gene3D" id="1.10.10.10">
    <property type="entry name" value="Winged helix-like DNA-binding domain superfamily/Winged helix DNA-binding domain"/>
    <property type="match status" value="1"/>
</dbReference>
<keyword evidence="2" id="KW-0238">DNA-binding</keyword>
<dbReference type="RefSeq" id="WP_009250802.1">
    <property type="nucleotide sequence ID" value="NZ_BAABXS010000001.1"/>
</dbReference>